<name>A0YEQ7_9GAMM</name>
<dbReference type="AlphaFoldDB" id="A0YEQ7"/>
<dbReference type="OrthoDB" id="6076461at2"/>
<dbReference type="EMBL" id="AAVT01000007">
    <property type="protein sequence ID" value="EAW30502.1"/>
    <property type="molecule type" value="Genomic_DNA"/>
</dbReference>
<evidence type="ECO:0000313" key="1">
    <source>
        <dbReference type="EMBL" id="EAW30502.1"/>
    </source>
</evidence>
<organism evidence="1 2">
    <name type="scientific">marine gamma proteobacterium HTCC2143</name>
    <dbReference type="NCBI Taxonomy" id="247633"/>
    <lineage>
        <taxon>Bacteria</taxon>
        <taxon>Pseudomonadati</taxon>
        <taxon>Pseudomonadota</taxon>
        <taxon>Gammaproteobacteria</taxon>
        <taxon>Cellvibrionales</taxon>
        <taxon>Spongiibacteraceae</taxon>
        <taxon>BD1-7 clade</taxon>
    </lineage>
</organism>
<keyword evidence="2" id="KW-1185">Reference proteome</keyword>
<gene>
    <name evidence="1" type="ORF">GP2143_00147</name>
</gene>
<proteinExistence type="predicted"/>
<dbReference type="Proteomes" id="UP000004931">
    <property type="component" value="Unassembled WGS sequence"/>
</dbReference>
<comment type="caution">
    <text evidence="1">The sequence shown here is derived from an EMBL/GenBank/DDBJ whole genome shotgun (WGS) entry which is preliminary data.</text>
</comment>
<dbReference type="eggNOG" id="ENOG50311JN">
    <property type="taxonomic scope" value="Bacteria"/>
</dbReference>
<evidence type="ECO:0000313" key="2">
    <source>
        <dbReference type="Proteomes" id="UP000004931"/>
    </source>
</evidence>
<reference evidence="1 2" key="1">
    <citation type="journal article" date="2010" name="J. Bacteriol.">
        <title>Genome sequence of the oligotrophic marine Gammaproteobacterium HTCC2143, isolated from the Oregon Coast.</title>
        <authorList>
            <person name="Oh H.M."/>
            <person name="Kang I."/>
            <person name="Ferriera S."/>
            <person name="Giovannoni S.J."/>
            <person name="Cho J.C."/>
        </authorList>
    </citation>
    <scope>NUCLEOTIDE SEQUENCE [LARGE SCALE GENOMIC DNA]</scope>
    <source>
        <strain evidence="1 2">HTCC2143</strain>
    </source>
</reference>
<protein>
    <submittedName>
        <fullName evidence="1">Uncharacterized protein</fullName>
    </submittedName>
</protein>
<accession>A0YEQ7</accession>
<sequence length="188" mass="21580">MSSDPANSDLIWDMDQFHHRKLATEFVKRFENKLCVYSESVEQIYSNYNIYFPEDEGRKMVILPDPYSYHDTFQGIPSEAIQTTGLTIVPGELIGKRGLHLTIPLKSPEGKKKIRVVPLQAGMRAINKLRPHNSPFLPILMKGDLREIKNRVPALHLHSVRVDRLTHRSAMERSGIQQVISEKLPKIQ</sequence>